<evidence type="ECO:0000256" key="5">
    <source>
        <dbReference type="ARBA" id="ARBA00022750"/>
    </source>
</evidence>
<accession>A0AAE3DG73</accession>
<sequence>MSILILLLIAVLTAVDQFIKMTVITNLKPIGSVTCIPGLLEFRYLENNGAAFGFFAGLSWLLIILTIGLMAALLVFLFRYKHHTWMSHTSCVLIIAGGIGNLIDRFIFGYVVDYIHVLFFPYVFNFADCCVVVGAILFAVWYLFFKDKKEAADKKVNEPTETTADGVGK</sequence>
<feature type="transmembrane region" description="Helical" evidence="9">
    <location>
        <begin position="90"/>
        <end position="112"/>
    </location>
</feature>
<proteinExistence type="inferred from homology"/>
<evidence type="ECO:0000256" key="9">
    <source>
        <dbReference type="HAMAP-Rule" id="MF_00161"/>
    </source>
</evidence>
<dbReference type="AlphaFoldDB" id="A0AAE3DG73"/>
<dbReference type="HAMAP" id="MF_00161">
    <property type="entry name" value="LspA"/>
    <property type="match status" value="1"/>
</dbReference>
<feature type="active site" evidence="9">
    <location>
        <position position="113"/>
    </location>
</feature>
<dbReference type="Proteomes" id="UP001199424">
    <property type="component" value="Unassembled WGS sequence"/>
</dbReference>
<evidence type="ECO:0000256" key="10">
    <source>
        <dbReference type="RuleBase" id="RU000594"/>
    </source>
</evidence>
<evidence type="ECO:0000313" key="13">
    <source>
        <dbReference type="Proteomes" id="UP001199424"/>
    </source>
</evidence>
<keyword evidence="13" id="KW-1185">Reference proteome</keyword>
<reference evidence="12" key="1">
    <citation type="submission" date="2021-10" db="EMBL/GenBank/DDBJ databases">
        <title>Anaerobic single-cell dispensing facilitates the cultivation of human gut bacteria.</title>
        <authorList>
            <person name="Afrizal A."/>
        </authorList>
    </citation>
    <scope>NUCLEOTIDE SEQUENCE</scope>
    <source>
        <strain evidence="12">CLA-AA-H250</strain>
    </source>
</reference>
<dbReference type="PANTHER" id="PTHR33695">
    <property type="entry name" value="LIPOPROTEIN SIGNAL PEPTIDASE"/>
    <property type="match status" value="1"/>
</dbReference>
<comment type="catalytic activity">
    <reaction evidence="9 10">
        <text>Release of signal peptides from bacterial membrane prolipoproteins. Hydrolyzes -Xaa-Yaa-Zaa-|-(S,diacylglyceryl)Cys-, in which Xaa is hydrophobic (preferably Leu), and Yaa (Ala or Ser) and Zaa (Gly or Ala) have small, neutral side chains.</text>
        <dbReference type="EC" id="3.4.23.36"/>
    </reaction>
</comment>
<keyword evidence="6 9" id="KW-0378">Hydrolase</keyword>
<keyword evidence="4 9" id="KW-0812">Transmembrane</keyword>
<evidence type="ECO:0000256" key="1">
    <source>
        <dbReference type="ARBA" id="ARBA00006139"/>
    </source>
</evidence>
<dbReference type="PRINTS" id="PR00781">
    <property type="entry name" value="LIPOSIGPTASE"/>
</dbReference>
<dbReference type="NCBIfam" id="TIGR00077">
    <property type="entry name" value="lspA"/>
    <property type="match status" value="1"/>
</dbReference>
<organism evidence="12 13">
    <name type="scientific">Hominenteromicrobium mulieris</name>
    <dbReference type="NCBI Taxonomy" id="2885357"/>
    <lineage>
        <taxon>Bacteria</taxon>
        <taxon>Bacillati</taxon>
        <taxon>Bacillota</taxon>
        <taxon>Clostridia</taxon>
        <taxon>Eubacteriales</taxon>
        <taxon>Oscillospiraceae</taxon>
        <taxon>Hominenteromicrobium</taxon>
    </lineage>
</organism>
<comment type="pathway">
    <text evidence="9">Protein modification; lipoprotein biosynthesis (signal peptide cleavage).</text>
</comment>
<dbReference type="RefSeq" id="WP_308448212.1">
    <property type="nucleotide sequence ID" value="NZ_JAJEQC010000001.1"/>
</dbReference>
<keyword evidence="7 9" id="KW-1133">Transmembrane helix</keyword>
<dbReference type="Pfam" id="PF01252">
    <property type="entry name" value="Peptidase_A8"/>
    <property type="match status" value="1"/>
</dbReference>
<evidence type="ECO:0000256" key="8">
    <source>
        <dbReference type="ARBA" id="ARBA00023136"/>
    </source>
</evidence>
<evidence type="ECO:0000313" key="12">
    <source>
        <dbReference type="EMBL" id="MCC2135573.1"/>
    </source>
</evidence>
<feature type="active site" evidence="9">
    <location>
        <position position="128"/>
    </location>
</feature>
<dbReference type="GO" id="GO:0004190">
    <property type="term" value="F:aspartic-type endopeptidase activity"/>
    <property type="evidence" value="ECO:0007669"/>
    <property type="project" value="UniProtKB-UniRule"/>
</dbReference>
<dbReference type="InterPro" id="IPR001872">
    <property type="entry name" value="Peptidase_A8"/>
</dbReference>
<keyword evidence="8 9" id="KW-0472">Membrane</keyword>
<dbReference type="PANTHER" id="PTHR33695:SF1">
    <property type="entry name" value="LIPOPROTEIN SIGNAL PEPTIDASE"/>
    <property type="match status" value="1"/>
</dbReference>
<comment type="function">
    <text evidence="9 10">This protein specifically catalyzes the removal of signal peptides from prolipoproteins.</text>
</comment>
<dbReference type="EMBL" id="JAJEQC010000001">
    <property type="protein sequence ID" value="MCC2135573.1"/>
    <property type="molecule type" value="Genomic_DNA"/>
</dbReference>
<dbReference type="PROSITE" id="PS00855">
    <property type="entry name" value="SPASE_II"/>
    <property type="match status" value="1"/>
</dbReference>
<keyword evidence="5 9" id="KW-0064">Aspartyl protease</keyword>
<evidence type="ECO:0000256" key="6">
    <source>
        <dbReference type="ARBA" id="ARBA00022801"/>
    </source>
</evidence>
<name>A0AAE3DG73_9FIRM</name>
<comment type="similarity">
    <text evidence="1 9 11">Belongs to the peptidase A8 family.</text>
</comment>
<dbReference type="GO" id="GO:0006508">
    <property type="term" value="P:proteolysis"/>
    <property type="evidence" value="ECO:0007669"/>
    <property type="project" value="UniProtKB-KW"/>
</dbReference>
<keyword evidence="3 9" id="KW-0645">Protease</keyword>
<evidence type="ECO:0000256" key="4">
    <source>
        <dbReference type="ARBA" id="ARBA00022692"/>
    </source>
</evidence>
<evidence type="ECO:0000256" key="7">
    <source>
        <dbReference type="ARBA" id="ARBA00022989"/>
    </source>
</evidence>
<evidence type="ECO:0000256" key="11">
    <source>
        <dbReference type="RuleBase" id="RU004181"/>
    </source>
</evidence>
<feature type="transmembrane region" description="Helical" evidence="9">
    <location>
        <begin position="118"/>
        <end position="145"/>
    </location>
</feature>
<comment type="caution">
    <text evidence="9">Lacks conserved residue(s) required for the propagation of feature annotation.</text>
</comment>
<keyword evidence="2 9" id="KW-1003">Cell membrane</keyword>
<protein>
    <recommendedName>
        <fullName evidence="9">Lipoprotein signal peptidase</fullName>
        <ecNumber evidence="9">3.4.23.36</ecNumber>
    </recommendedName>
    <alternativeName>
        <fullName evidence="9">Prolipoprotein signal peptidase</fullName>
    </alternativeName>
    <alternativeName>
        <fullName evidence="9">Signal peptidase II</fullName>
        <shortName evidence="9">SPase II</shortName>
    </alternativeName>
</protein>
<evidence type="ECO:0000256" key="3">
    <source>
        <dbReference type="ARBA" id="ARBA00022670"/>
    </source>
</evidence>
<dbReference type="EC" id="3.4.23.36" evidence="9"/>
<comment type="subcellular location">
    <subcellularLocation>
        <location evidence="9">Cell membrane</location>
        <topology evidence="9">Multi-pass membrane protein</topology>
    </subcellularLocation>
</comment>
<dbReference type="GO" id="GO:0005886">
    <property type="term" value="C:plasma membrane"/>
    <property type="evidence" value="ECO:0007669"/>
    <property type="project" value="UniProtKB-SubCell"/>
</dbReference>
<gene>
    <name evidence="9 12" type="primary">lspA</name>
    <name evidence="12" type="ORF">LKD31_00875</name>
</gene>
<evidence type="ECO:0000256" key="2">
    <source>
        <dbReference type="ARBA" id="ARBA00022475"/>
    </source>
</evidence>
<comment type="caution">
    <text evidence="12">The sequence shown here is derived from an EMBL/GenBank/DDBJ whole genome shotgun (WGS) entry which is preliminary data.</text>
</comment>
<feature type="transmembrane region" description="Helical" evidence="9">
    <location>
        <begin position="51"/>
        <end position="78"/>
    </location>
</feature>